<dbReference type="EMBL" id="LT554895">
    <property type="protein sequence ID" value="SAM08393.1"/>
    <property type="molecule type" value="Genomic_DNA"/>
</dbReference>
<sequence>MVFLQHYPWCPLPDRMINLAGAQMSINHTGSDSIDSVVVTPGTTLTDDAPLTDLAIDCDPYYYTYP</sequence>
<accession>A0A163KIV5</accession>
<proteinExistence type="predicted"/>
<organism evidence="1">
    <name type="scientific">Absidia glauca</name>
    <name type="common">Pin mould</name>
    <dbReference type="NCBI Taxonomy" id="4829"/>
    <lineage>
        <taxon>Eukaryota</taxon>
        <taxon>Fungi</taxon>
        <taxon>Fungi incertae sedis</taxon>
        <taxon>Mucoromycota</taxon>
        <taxon>Mucoromycotina</taxon>
        <taxon>Mucoromycetes</taxon>
        <taxon>Mucorales</taxon>
        <taxon>Cunninghamellaceae</taxon>
        <taxon>Absidia</taxon>
    </lineage>
</organism>
<reference evidence="1" key="1">
    <citation type="submission" date="2016-04" db="EMBL/GenBank/DDBJ databases">
        <authorList>
            <person name="Evans L.H."/>
            <person name="Alamgir A."/>
            <person name="Owens N."/>
            <person name="Weber N.D."/>
            <person name="Virtaneva K."/>
            <person name="Barbian K."/>
            <person name="Babar A."/>
            <person name="Rosenke K."/>
        </authorList>
    </citation>
    <scope>NUCLEOTIDE SEQUENCE [LARGE SCALE GENOMIC DNA]</scope>
    <source>
        <strain evidence="1">CBS 101.48</strain>
    </source>
</reference>
<dbReference type="Proteomes" id="UP000078561">
    <property type="component" value="Unassembled WGS sequence"/>
</dbReference>
<dbReference type="InParanoid" id="A0A163KIV5"/>
<evidence type="ECO:0000313" key="2">
    <source>
        <dbReference type="Proteomes" id="UP000078561"/>
    </source>
</evidence>
<name>A0A163KIV5_ABSGL</name>
<gene>
    <name evidence="1" type="primary">ABSGL_14056.1 scaffold 14385</name>
</gene>
<protein>
    <submittedName>
        <fullName evidence="1">Uncharacterized protein</fullName>
    </submittedName>
</protein>
<keyword evidence="2" id="KW-1185">Reference proteome</keyword>
<dbReference type="AlphaFoldDB" id="A0A163KIV5"/>
<evidence type="ECO:0000313" key="1">
    <source>
        <dbReference type="EMBL" id="SAM08393.1"/>
    </source>
</evidence>